<proteinExistence type="predicted"/>
<dbReference type="PANTHER" id="PTHR30273:SF2">
    <property type="entry name" value="PROTEIN FECR"/>
    <property type="match status" value="1"/>
</dbReference>
<dbReference type="GO" id="GO:0016989">
    <property type="term" value="F:sigma factor antagonist activity"/>
    <property type="evidence" value="ECO:0007669"/>
    <property type="project" value="TreeGrafter"/>
</dbReference>
<evidence type="ECO:0000313" key="3">
    <source>
        <dbReference type="EMBL" id="TDQ73685.1"/>
    </source>
</evidence>
<dbReference type="Pfam" id="PF04773">
    <property type="entry name" value="FecR"/>
    <property type="match status" value="1"/>
</dbReference>
<evidence type="ECO:0000259" key="2">
    <source>
        <dbReference type="Pfam" id="PF16344"/>
    </source>
</evidence>
<feature type="domain" description="Protein FecR C-terminal" evidence="2">
    <location>
        <begin position="274"/>
        <end position="339"/>
    </location>
</feature>
<sequence>MVQDPSRYKAFKAADFLADEYFATTRLAKNVEDVRFWESLISLYPEVAAEMELADQWIGLLRQQPVFKSSLNNEARWQRMKQALPSYEKQQNRRHMIRRYSRWTARVAAVLVSVFMLYEVSQMGTQVTNTAYGERRSMHLPDESIVQLNSNSKLKYVRDWKSDKPREVWLDGEAMFEVQHTAIKNRLREDDYFIVHVGELSLTVLGTKFNVKDRRDLIEVTLIEGSVQIENGFGLKRVLHPGETFVYNSKQDTEQVITEKIDKALSWTRGEMLVEHQNLSDIIEVLEDNYGYSVELKDSSLLQKRLTGVVPLTKVNDILFVIKHTMDLRIDVDRKKITINNNN</sequence>
<gene>
    <name evidence="3" type="ORF">CLV99_4121</name>
</gene>
<keyword evidence="4" id="KW-1185">Reference proteome</keyword>
<dbReference type="InterPro" id="IPR012373">
    <property type="entry name" value="Ferrdict_sens_TM"/>
</dbReference>
<organism evidence="3 4">
    <name type="scientific">Sphingobacterium yanglingense</name>
    <dbReference type="NCBI Taxonomy" id="1437280"/>
    <lineage>
        <taxon>Bacteria</taxon>
        <taxon>Pseudomonadati</taxon>
        <taxon>Bacteroidota</taxon>
        <taxon>Sphingobacteriia</taxon>
        <taxon>Sphingobacteriales</taxon>
        <taxon>Sphingobacteriaceae</taxon>
        <taxon>Sphingobacterium</taxon>
    </lineage>
</organism>
<reference evidence="3 4" key="1">
    <citation type="submission" date="2019-03" db="EMBL/GenBank/DDBJ databases">
        <title>Genomic Encyclopedia of Archaeal and Bacterial Type Strains, Phase II (KMG-II): from individual species to whole genera.</title>
        <authorList>
            <person name="Goeker M."/>
        </authorList>
    </citation>
    <scope>NUCLEOTIDE SEQUENCE [LARGE SCALE GENOMIC DNA]</scope>
    <source>
        <strain evidence="3 4">DSM 28353</strain>
    </source>
</reference>
<dbReference type="RefSeq" id="WP_133586278.1">
    <property type="nucleotide sequence ID" value="NZ_SNYV01000018.1"/>
</dbReference>
<evidence type="ECO:0000259" key="1">
    <source>
        <dbReference type="Pfam" id="PF04773"/>
    </source>
</evidence>
<feature type="domain" description="FecR protein" evidence="1">
    <location>
        <begin position="128"/>
        <end position="228"/>
    </location>
</feature>
<dbReference type="InterPro" id="IPR032508">
    <property type="entry name" value="FecR_C"/>
</dbReference>
<protein>
    <submittedName>
        <fullName evidence="3">FecR family protein</fullName>
    </submittedName>
</protein>
<dbReference type="InterPro" id="IPR006860">
    <property type="entry name" value="FecR"/>
</dbReference>
<dbReference type="EMBL" id="SNYV01000018">
    <property type="protein sequence ID" value="TDQ73685.1"/>
    <property type="molecule type" value="Genomic_DNA"/>
</dbReference>
<dbReference type="OrthoDB" id="1523489at2"/>
<dbReference type="Pfam" id="PF16344">
    <property type="entry name" value="FecR_C"/>
    <property type="match status" value="1"/>
</dbReference>
<dbReference type="Gene3D" id="3.55.50.30">
    <property type="match status" value="1"/>
</dbReference>
<evidence type="ECO:0000313" key="4">
    <source>
        <dbReference type="Proteomes" id="UP000295292"/>
    </source>
</evidence>
<comment type="caution">
    <text evidence="3">The sequence shown here is derived from an EMBL/GenBank/DDBJ whole genome shotgun (WGS) entry which is preliminary data.</text>
</comment>
<name>A0A4R6WA09_9SPHI</name>
<dbReference type="Gene3D" id="2.60.120.1440">
    <property type="match status" value="1"/>
</dbReference>
<dbReference type="PIRSF" id="PIRSF018266">
    <property type="entry name" value="FecR"/>
    <property type="match status" value="1"/>
</dbReference>
<dbReference type="Proteomes" id="UP000295292">
    <property type="component" value="Unassembled WGS sequence"/>
</dbReference>
<accession>A0A4R6WA09</accession>
<dbReference type="PANTHER" id="PTHR30273">
    <property type="entry name" value="PERIPLASMIC SIGNAL SENSOR AND SIGMA FACTOR ACTIVATOR FECR-RELATED"/>
    <property type="match status" value="1"/>
</dbReference>
<dbReference type="AlphaFoldDB" id="A0A4R6WA09"/>